<keyword evidence="10 13" id="KW-0139">CF(1)</keyword>
<keyword evidence="15" id="KW-1185">Reference proteome</keyword>
<dbReference type="GO" id="GO:0045259">
    <property type="term" value="C:proton-transporting ATP synthase complex"/>
    <property type="evidence" value="ECO:0007669"/>
    <property type="project" value="UniProtKB-KW"/>
</dbReference>
<dbReference type="SUPFAM" id="SSF50615">
    <property type="entry name" value="N-terminal domain of alpha and beta subunits of F1 ATP synthase"/>
    <property type="match status" value="1"/>
</dbReference>
<dbReference type="FunFam" id="2.40.10.170:FF:000005">
    <property type="entry name" value="ATP synthase subunit beta"/>
    <property type="match status" value="1"/>
</dbReference>
<dbReference type="GO" id="GO:0005743">
    <property type="term" value="C:mitochondrial inner membrane"/>
    <property type="evidence" value="ECO:0007669"/>
    <property type="project" value="UniProtKB-ARBA"/>
</dbReference>
<evidence type="ECO:0000256" key="1">
    <source>
        <dbReference type="ARBA" id="ARBA00004370"/>
    </source>
</evidence>
<dbReference type="Gene3D" id="3.40.50.300">
    <property type="entry name" value="P-loop containing nucleotide triphosphate hydrolases"/>
    <property type="match status" value="1"/>
</dbReference>
<dbReference type="FunFam" id="3.40.50.300:FF:000026">
    <property type="entry name" value="ATP synthase subunit beta"/>
    <property type="match status" value="1"/>
</dbReference>
<dbReference type="InterPro" id="IPR020003">
    <property type="entry name" value="ATPase_a/bsu_AS"/>
</dbReference>
<comment type="similarity">
    <text evidence="2">Belongs to the ATPase alpha/beta chains family.</text>
</comment>
<dbReference type="InterPro" id="IPR055190">
    <property type="entry name" value="ATP-synt_VA_C"/>
</dbReference>
<dbReference type="EC" id="7.1.2.2" evidence="13"/>
<comment type="function">
    <text evidence="13">Produces ATP from ADP in the presence of a proton gradient across the membrane.</text>
</comment>
<dbReference type="PIRSF" id="PIRSF039072">
    <property type="entry name" value="ATPase_subunit_beta"/>
    <property type="match status" value="1"/>
</dbReference>
<dbReference type="GO" id="GO:0042776">
    <property type="term" value="P:proton motive force-driven mitochondrial ATP synthesis"/>
    <property type="evidence" value="ECO:0007669"/>
    <property type="project" value="TreeGrafter"/>
</dbReference>
<dbReference type="CDD" id="cd18110">
    <property type="entry name" value="ATP-synt_F1_beta_C"/>
    <property type="match status" value="1"/>
</dbReference>
<keyword evidence="4 13" id="KW-0547">Nucleotide-binding</keyword>
<dbReference type="RefSeq" id="XP_018739017.1">
    <property type="nucleotide sequence ID" value="XM_018885464.1"/>
</dbReference>
<dbReference type="FunFam" id="1.10.1140.10:FF:000001">
    <property type="entry name" value="ATP synthase subunit beta"/>
    <property type="match status" value="1"/>
</dbReference>
<dbReference type="VEuPathDB" id="FungiDB:MSYG_2325"/>
<dbReference type="Gene3D" id="1.10.1140.10">
    <property type="entry name" value="Bovine Mitochondrial F1-atpase, Atp Synthase Beta Chain, Chain D, domain 3"/>
    <property type="match status" value="1"/>
</dbReference>
<dbReference type="OMA" id="SMEEGGW"/>
<gene>
    <name evidence="14" type="primary">ATP2</name>
    <name evidence="14" type="ORF">MSYG_2325</name>
</gene>
<dbReference type="InterPro" id="IPR027417">
    <property type="entry name" value="P-loop_NTPase"/>
</dbReference>
<dbReference type="EMBL" id="LT671823">
    <property type="protein sequence ID" value="SHO77983.1"/>
    <property type="molecule type" value="Genomic_DNA"/>
</dbReference>
<evidence type="ECO:0000256" key="11">
    <source>
        <dbReference type="ARBA" id="ARBA00023310"/>
    </source>
</evidence>
<evidence type="ECO:0000256" key="7">
    <source>
        <dbReference type="ARBA" id="ARBA00022967"/>
    </source>
</evidence>
<name>M5E4P7_MALS4</name>
<comment type="catalytic activity">
    <reaction evidence="12 13">
        <text>ATP + H2O + 4 H(+)(in) = ADP + phosphate + 5 H(+)(out)</text>
        <dbReference type="Rhea" id="RHEA:57720"/>
        <dbReference type="ChEBI" id="CHEBI:15377"/>
        <dbReference type="ChEBI" id="CHEBI:15378"/>
        <dbReference type="ChEBI" id="CHEBI:30616"/>
        <dbReference type="ChEBI" id="CHEBI:43474"/>
        <dbReference type="ChEBI" id="CHEBI:456216"/>
        <dbReference type="EC" id="7.1.2.2"/>
    </reaction>
</comment>
<evidence type="ECO:0000256" key="5">
    <source>
        <dbReference type="ARBA" id="ARBA00022781"/>
    </source>
</evidence>
<protein>
    <recommendedName>
        <fullName evidence="13">ATP synthase subunit beta</fullName>
        <ecNumber evidence="13">7.1.2.2</ecNumber>
    </recommendedName>
</protein>
<dbReference type="HAMAP" id="MF_01347">
    <property type="entry name" value="ATP_synth_beta_bact"/>
    <property type="match status" value="1"/>
</dbReference>
<dbReference type="Pfam" id="PF02874">
    <property type="entry name" value="ATP-synt_ab_N"/>
    <property type="match status" value="1"/>
</dbReference>
<dbReference type="KEGG" id="msym:MSY001_0383"/>
<evidence type="ECO:0000256" key="4">
    <source>
        <dbReference type="ARBA" id="ARBA00022741"/>
    </source>
</evidence>
<evidence type="ECO:0000256" key="6">
    <source>
        <dbReference type="ARBA" id="ARBA00022840"/>
    </source>
</evidence>
<proteinExistence type="inferred from homology"/>
<accession>M5E4P7</accession>
<dbReference type="GO" id="GO:0005524">
    <property type="term" value="F:ATP binding"/>
    <property type="evidence" value="ECO:0007669"/>
    <property type="project" value="UniProtKB-KW"/>
</dbReference>
<dbReference type="InterPro" id="IPR050053">
    <property type="entry name" value="ATPase_alpha/beta_chains"/>
</dbReference>
<dbReference type="SUPFAM" id="SSF52540">
    <property type="entry name" value="P-loop containing nucleoside triphosphate hydrolases"/>
    <property type="match status" value="1"/>
</dbReference>
<dbReference type="InterPro" id="IPR036121">
    <property type="entry name" value="ATPase_F1/V1/A1_a/bsu_N_sf"/>
</dbReference>
<dbReference type="Proteomes" id="UP000186303">
    <property type="component" value="Chromosome 3"/>
</dbReference>
<dbReference type="Pfam" id="PF00006">
    <property type="entry name" value="ATP-synt_ab"/>
    <property type="match status" value="1"/>
</dbReference>
<dbReference type="STRING" id="1230383.M5E4P7"/>
<dbReference type="SUPFAM" id="SSF47917">
    <property type="entry name" value="C-terminal domain of alpha and beta subunits of F1 ATP synthase"/>
    <property type="match status" value="1"/>
</dbReference>
<keyword evidence="9" id="KW-0472">Membrane</keyword>
<evidence type="ECO:0000313" key="15">
    <source>
        <dbReference type="Proteomes" id="UP000186303"/>
    </source>
</evidence>
<evidence type="ECO:0000256" key="2">
    <source>
        <dbReference type="ARBA" id="ARBA00008936"/>
    </source>
</evidence>
<dbReference type="AlphaFoldDB" id="M5E4P7"/>
<reference evidence="15" key="1">
    <citation type="journal article" date="2017" name="Nucleic Acids Res.">
        <title>Proteogenomics produces comprehensive and highly accurate protein-coding gene annotation in a complete genome assembly of Malassezia sympodialis.</title>
        <authorList>
            <person name="Zhu Y."/>
            <person name="Engstroem P.G."/>
            <person name="Tellgren-Roth C."/>
            <person name="Baudo C.D."/>
            <person name="Kennell J.C."/>
            <person name="Sun S."/>
            <person name="Billmyre R.B."/>
            <person name="Schroeder M.S."/>
            <person name="Andersson A."/>
            <person name="Holm T."/>
            <person name="Sigurgeirsson B."/>
            <person name="Wu G."/>
            <person name="Sankaranarayanan S.R."/>
            <person name="Siddharthan R."/>
            <person name="Sanyal K."/>
            <person name="Lundeberg J."/>
            <person name="Nystedt B."/>
            <person name="Boekhout T."/>
            <person name="Dawson T.L. Jr."/>
            <person name="Heitman J."/>
            <person name="Scheynius A."/>
            <person name="Lehtioe J."/>
        </authorList>
    </citation>
    <scope>NUCLEOTIDE SEQUENCE [LARGE SCALE GENOMIC DNA]</scope>
    <source>
        <strain evidence="15">ATCC 42132</strain>
    </source>
</reference>
<evidence type="ECO:0000256" key="8">
    <source>
        <dbReference type="ARBA" id="ARBA00023065"/>
    </source>
</evidence>
<dbReference type="InterPro" id="IPR004100">
    <property type="entry name" value="ATPase_F1/V1/A1_a/bsu_N"/>
</dbReference>
<comment type="subcellular location">
    <subcellularLocation>
        <location evidence="1">Membrane</location>
    </subcellularLocation>
</comment>
<dbReference type="OrthoDB" id="14523at2759"/>
<dbReference type="Gene3D" id="2.40.10.170">
    <property type="match status" value="1"/>
</dbReference>
<evidence type="ECO:0000256" key="3">
    <source>
        <dbReference type="ARBA" id="ARBA00022448"/>
    </source>
</evidence>
<keyword evidence="6 13" id="KW-0067">ATP-binding</keyword>
<sequence length="541" mass="57406">MPIIQRSAVRAASRASRMASRVARQNAAGLSTAARMAVPTLRSAGVPSFAKAVNVAARGLATEAKSGAGQVGSIRAVIGAVVDVHFDSGDLPAIFNALTVEDTKTGGKLVLEVAQHLGENTVRTIAMDGTEGLVRGQKVIDTGAPITIPVGGATLGRILNVTGDPIDERGPVKTDVFRPIHRDPPAFVEQSTDAEILETGIKVVDLIAPYARGGKIGLFGGAGVGKTVLIQELINNIAKAHGGFSVFTGVGERTREGNDLYHEMIETGVINLEGDSKVALVFGQMNEPPGARARVALTGLTVAEYFRDDEGQDVLLFIDNIFRFTQAGSETSALLGRIPSSVGYQPTLSTDMGAMQERITTTKKGSITSVQAVYVPADDVTDPAPATTFAHLDATTVLDRSIAELGIYPAVDPLNSNSRMLDPAIVGQEHYDVASGVQKLLQDYKSLQDIIAILGMDELSEEDKLTVERARKMQRFMSQPFAVAQVFTGIEGRLVALKDTIKACKEILSGKHDNLPEAAFYMVGSIEDVVAKAEEISKQSN</sequence>
<keyword evidence="3" id="KW-0813">Transport</keyword>
<dbReference type="Pfam" id="PF22919">
    <property type="entry name" value="ATP-synt_VA_C"/>
    <property type="match status" value="1"/>
</dbReference>
<dbReference type="InterPro" id="IPR005722">
    <property type="entry name" value="ATP_synth_F1_bsu"/>
</dbReference>
<keyword evidence="11 13" id="KW-0066">ATP synthesis</keyword>
<evidence type="ECO:0000256" key="10">
    <source>
        <dbReference type="ARBA" id="ARBA00023196"/>
    </source>
</evidence>
<dbReference type="CDD" id="cd18115">
    <property type="entry name" value="ATP-synt_F1_beta_N"/>
    <property type="match status" value="1"/>
</dbReference>
<dbReference type="PROSITE" id="PS00152">
    <property type="entry name" value="ATPASE_ALPHA_BETA"/>
    <property type="match status" value="1"/>
</dbReference>
<dbReference type="PANTHER" id="PTHR15184:SF71">
    <property type="entry name" value="ATP SYNTHASE SUBUNIT BETA, MITOCHONDRIAL"/>
    <property type="match status" value="1"/>
</dbReference>
<dbReference type="InterPro" id="IPR000194">
    <property type="entry name" value="ATPase_F1/V1/A1_a/bsu_nucl-bd"/>
</dbReference>
<keyword evidence="7" id="KW-1278">Translocase</keyword>
<dbReference type="HOGENOM" id="CLU_022398_0_2_1"/>
<keyword evidence="5" id="KW-0375">Hydrogen ion transport</keyword>
<dbReference type="PANTHER" id="PTHR15184">
    <property type="entry name" value="ATP SYNTHASE"/>
    <property type="match status" value="1"/>
</dbReference>
<evidence type="ECO:0000313" key="14">
    <source>
        <dbReference type="EMBL" id="SHO77983.1"/>
    </source>
</evidence>
<dbReference type="InterPro" id="IPR003593">
    <property type="entry name" value="AAA+_ATPase"/>
</dbReference>
<dbReference type="SMART" id="SM00382">
    <property type="entry name" value="AAA"/>
    <property type="match status" value="1"/>
</dbReference>
<organism evidence="14 15">
    <name type="scientific">Malassezia sympodialis (strain ATCC 42132)</name>
    <name type="common">Atopic eczema-associated yeast</name>
    <dbReference type="NCBI Taxonomy" id="1230383"/>
    <lineage>
        <taxon>Eukaryota</taxon>
        <taxon>Fungi</taxon>
        <taxon>Dikarya</taxon>
        <taxon>Basidiomycota</taxon>
        <taxon>Ustilaginomycotina</taxon>
        <taxon>Malasseziomycetes</taxon>
        <taxon>Malasseziales</taxon>
        <taxon>Malasseziaceae</taxon>
        <taxon>Malassezia</taxon>
    </lineage>
</organism>
<evidence type="ECO:0000256" key="12">
    <source>
        <dbReference type="ARBA" id="ARBA00048383"/>
    </source>
</evidence>
<dbReference type="CDD" id="cd01133">
    <property type="entry name" value="F1-ATPase_beta_CD"/>
    <property type="match status" value="1"/>
</dbReference>
<dbReference type="GO" id="GO:0046933">
    <property type="term" value="F:proton-transporting ATP synthase activity, rotational mechanism"/>
    <property type="evidence" value="ECO:0007669"/>
    <property type="project" value="InterPro"/>
</dbReference>
<evidence type="ECO:0000256" key="9">
    <source>
        <dbReference type="ARBA" id="ARBA00023136"/>
    </source>
</evidence>
<keyword evidence="8" id="KW-0406">Ion transport</keyword>
<dbReference type="NCBIfam" id="TIGR01039">
    <property type="entry name" value="atpD"/>
    <property type="match status" value="1"/>
</dbReference>
<evidence type="ECO:0000256" key="13">
    <source>
        <dbReference type="RuleBase" id="RU003553"/>
    </source>
</evidence>
<dbReference type="InterPro" id="IPR024034">
    <property type="entry name" value="ATPase_F1/V1_b/a_C"/>
</dbReference>
<comment type="subunit">
    <text evidence="13">F-type ATPases have 2 components, CF(1) - the catalytic core - and CF(0) - the membrane proton channel. CF(1) and CF(0) have multiple subunits.</text>
</comment>